<feature type="region of interest" description="Disordered" evidence="1">
    <location>
        <begin position="97"/>
        <end position="155"/>
    </location>
</feature>
<dbReference type="EMBL" id="VCKW01000072">
    <property type="protein sequence ID" value="TMR00684.1"/>
    <property type="molecule type" value="Genomic_DNA"/>
</dbReference>
<evidence type="ECO:0000256" key="2">
    <source>
        <dbReference type="SAM" id="Phobius"/>
    </source>
</evidence>
<gene>
    <name evidence="3" type="ORF">ETD83_16155</name>
</gene>
<feature type="compositionally biased region" description="Polar residues" evidence="1">
    <location>
        <begin position="136"/>
        <end position="148"/>
    </location>
</feature>
<proteinExistence type="predicted"/>
<feature type="region of interest" description="Disordered" evidence="1">
    <location>
        <begin position="380"/>
        <end position="400"/>
    </location>
</feature>
<dbReference type="AlphaFoldDB" id="A0A5C4JE28"/>
<evidence type="ECO:0000313" key="3">
    <source>
        <dbReference type="EMBL" id="TMR00684.1"/>
    </source>
</evidence>
<accession>A0A5C4JE28</accession>
<keyword evidence="2" id="KW-0472">Membrane</keyword>
<feature type="compositionally biased region" description="Basic residues" evidence="1">
    <location>
        <begin position="390"/>
        <end position="400"/>
    </location>
</feature>
<organism evidence="3 4">
    <name type="scientific">Actinomadura soli</name>
    <dbReference type="NCBI Taxonomy" id="2508997"/>
    <lineage>
        <taxon>Bacteria</taxon>
        <taxon>Bacillati</taxon>
        <taxon>Actinomycetota</taxon>
        <taxon>Actinomycetes</taxon>
        <taxon>Streptosporangiales</taxon>
        <taxon>Thermomonosporaceae</taxon>
        <taxon>Actinomadura</taxon>
    </lineage>
</organism>
<comment type="caution">
    <text evidence="3">The sequence shown here is derived from an EMBL/GenBank/DDBJ whole genome shotgun (WGS) entry which is preliminary data.</text>
</comment>
<name>A0A5C4JE28_9ACTN</name>
<evidence type="ECO:0000313" key="4">
    <source>
        <dbReference type="Proteomes" id="UP000309174"/>
    </source>
</evidence>
<sequence>MISDLIRCTGGVLGYTALAGAISIGVATPVGAVTTASPEPRGSVPPICRHAVIVGDRHSANKCREAWLAMYERSRRRSGRGREFARRGDRFDWKFKVRRWPPSSGQPKEPAPRPTVPDAPSASPPAPKQPKSTAPRVSSPTPTRTRGQAQDLDSRPSSLQPVLLLGLLLPAAAAICYPFRHRIYAAAGLPAFSTATTAAAAPPARLTYHPVVDPFAAPVAGLTGPGAVSAARTLALAALDEHSESSLVVVPRPDATVLFGLGEDELLDDDTAGLFIPGNLDAALAYLETELAIRENTGAEQGRRLLLVADCAEEGQRIEALLGRHPGGVSAILLGAWKRDRATINDEGLVDAPSTLGSAFPERLPAISRTEARDRLLATLARQRQDQRSTSKRRSTHRRP</sequence>
<dbReference type="Proteomes" id="UP000309174">
    <property type="component" value="Unassembled WGS sequence"/>
</dbReference>
<feature type="compositionally biased region" description="Pro residues" evidence="1">
    <location>
        <begin position="112"/>
        <end position="128"/>
    </location>
</feature>
<keyword evidence="4" id="KW-1185">Reference proteome</keyword>
<keyword evidence="2" id="KW-0812">Transmembrane</keyword>
<reference evidence="3 4" key="1">
    <citation type="submission" date="2019-05" db="EMBL/GenBank/DDBJ databases">
        <title>Draft genome sequence of Actinomadura sp. 14C53.</title>
        <authorList>
            <person name="Saricaoglu S."/>
            <person name="Isik K."/>
        </authorList>
    </citation>
    <scope>NUCLEOTIDE SEQUENCE [LARGE SCALE GENOMIC DNA]</scope>
    <source>
        <strain evidence="3 4">14C53</strain>
    </source>
</reference>
<feature type="transmembrane region" description="Helical" evidence="2">
    <location>
        <begin position="12"/>
        <end position="33"/>
    </location>
</feature>
<evidence type="ECO:0000256" key="1">
    <source>
        <dbReference type="SAM" id="MobiDB-lite"/>
    </source>
</evidence>
<dbReference type="RefSeq" id="WP_138645953.1">
    <property type="nucleotide sequence ID" value="NZ_VCKW01000072.1"/>
</dbReference>
<protein>
    <submittedName>
        <fullName evidence="3">Uncharacterized protein</fullName>
    </submittedName>
</protein>
<dbReference type="OrthoDB" id="3463619at2"/>
<keyword evidence="2" id="KW-1133">Transmembrane helix</keyword>